<sequence>MADLADSRVLAIASNLGVEQNTMKLPLEYLHAAGALIGIAAPELGPVHTVDPEDAEGQCFTADQTLEEVSEHDYDLLLVPGGLLNADLLRTNLFAQRIVNVFAAEHKPIAAAGHAPWLLVNSRLVNGKSLTSSPSLRADLENAGGSWRAEPVVICTALDWPLVTTRGPEEAGHFIKAIDTALAQQLNTSS</sequence>
<feature type="domain" description="DJ-1/PfpI" evidence="2">
    <location>
        <begin position="16"/>
        <end position="178"/>
    </location>
</feature>
<keyword evidence="4" id="KW-1185">Reference proteome</keyword>
<dbReference type="PANTHER" id="PTHR42733">
    <property type="entry name" value="DJ-1 PROTEIN"/>
    <property type="match status" value="1"/>
</dbReference>
<dbReference type="InterPro" id="IPR002818">
    <property type="entry name" value="DJ-1/PfpI"/>
</dbReference>
<dbReference type="SUPFAM" id="SSF52317">
    <property type="entry name" value="Class I glutamine amidotransferase-like"/>
    <property type="match status" value="1"/>
</dbReference>
<accession>A0A4Y4DIJ6</accession>
<proteinExistence type="inferred from homology"/>
<dbReference type="EMBL" id="BJNY01000002">
    <property type="protein sequence ID" value="GED05109.1"/>
    <property type="molecule type" value="Genomic_DNA"/>
</dbReference>
<dbReference type="OrthoDB" id="9792284at2"/>
<dbReference type="GO" id="GO:0006508">
    <property type="term" value="P:proteolysis"/>
    <property type="evidence" value="ECO:0007669"/>
    <property type="project" value="UniProtKB-KW"/>
</dbReference>
<name>A0A4Y4DIJ6_GLUUR</name>
<comment type="caution">
    <text evidence="3">The sequence shown here is derived from an EMBL/GenBank/DDBJ whole genome shotgun (WGS) entry which is preliminary data.</text>
</comment>
<dbReference type="GO" id="GO:0008233">
    <property type="term" value="F:peptidase activity"/>
    <property type="evidence" value="ECO:0007669"/>
    <property type="project" value="UniProtKB-KW"/>
</dbReference>
<dbReference type="RefSeq" id="WP_141361838.1">
    <property type="nucleotide sequence ID" value="NZ_BAAAJL010000003.1"/>
</dbReference>
<keyword evidence="3" id="KW-0645">Protease</keyword>
<organism evidence="3 4">
    <name type="scientific">Glutamicibacter uratoxydans</name>
    <name type="common">Arthrobacter uratoxydans</name>
    <dbReference type="NCBI Taxonomy" id="43667"/>
    <lineage>
        <taxon>Bacteria</taxon>
        <taxon>Bacillati</taxon>
        <taxon>Actinomycetota</taxon>
        <taxon>Actinomycetes</taxon>
        <taxon>Micrococcales</taxon>
        <taxon>Micrococcaceae</taxon>
        <taxon>Glutamicibacter</taxon>
    </lineage>
</organism>
<dbReference type="Gene3D" id="3.40.50.880">
    <property type="match status" value="1"/>
</dbReference>
<dbReference type="PROSITE" id="PS51276">
    <property type="entry name" value="PEPTIDASE_C56_PFPI"/>
    <property type="match status" value="1"/>
</dbReference>
<dbReference type="Pfam" id="PF01965">
    <property type="entry name" value="DJ-1_PfpI"/>
    <property type="match status" value="1"/>
</dbReference>
<comment type="similarity">
    <text evidence="1">Belongs to the peptidase C56 family.</text>
</comment>
<evidence type="ECO:0000313" key="4">
    <source>
        <dbReference type="Proteomes" id="UP000316612"/>
    </source>
</evidence>
<evidence type="ECO:0000259" key="2">
    <source>
        <dbReference type="Pfam" id="PF01965"/>
    </source>
</evidence>
<reference evidence="3 4" key="1">
    <citation type="submission" date="2019-06" db="EMBL/GenBank/DDBJ databases">
        <title>Whole genome shotgun sequence of Glutamicibacter uratoxydans NBRC 15515.</title>
        <authorList>
            <person name="Hosoyama A."/>
            <person name="Uohara A."/>
            <person name="Ohji S."/>
            <person name="Ichikawa N."/>
        </authorList>
    </citation>
    <scope>NUCLEOTIDE SEQUENCE [LARGE SCALE GENOMIC DNA]</scope>
    <source>
        <strain evidence="3 4">NBRC 15515</strain>
    </source>
</reference>
<gene>
    <name evidence="3" type="ORF">AUR04nite_06410</name>
</gene>
<evidence type="ECO:0000256" key="1">
    <source>
        <dbReference type="ARBA" id="ARBA00008542"/>
    </source>
</evidence>
<dbReference type="InterPro" id="IPR029062">
    <property type="entry name" value="Class_I_gatase-like"/>
</dbReference>
<dbReference type="PANTHER" id="PTHR42733:SF12">
    <property type="entry name" value="PROTEINASE"/>
    <property type="match status" value="1"/>
</dbReference>
<protein>
    <submittedName>
        <fullName evidence="3">Protease</fullName>
    </submittedName>
</protein>
<dbReference type="AlphaFoldDB" id="A0A4Y4DIJ6"/>
<dbReference type="Proteomes" id="UP000316612">
    <property type="component" value="Unassembled WGS sequence"/>
</dbReference>
<keyword evidence="3" id="KW-0378">Hydrolase</keyword>
<dbReference type="InterPro" id="IPR006286">
    <property type="entry name" value="C56_PfpI-like"/>
</dbReference>
<evidence type="ECO:0000313" key="3">
    <source>
        <dbReference type="EMBL" id="GED05109.1"/>
    </source>
</evidence>